<reference evidence="3 4" key="1">
    <citation type="submission" date="2018-01" db="EMBL/GenBank/DDBJ databases">
        <title>Draft genome of the strawberry crown rot pathogen Phytophthora cactorum.</title>
        <authorList>
            <person name="Armitage A.D."/>
            <person name="Lysoe E."/>
            <person name="Nellist C.F."/>
            <person name="Harrison R.J."/>
            <person name="Brurberg M.B."/>
        </authorList>
    </citation>
    <scope>NUCLEOTIDE SEQUENCE [LARGE SCALE GENOMIC DNA]</scope>
    <source>
        <strain evidence="3 4">10300</strain>
    </source>
</reference>
<dbReference type="Proteomes" id="UP000251314">
    <property type="component" value="Unassembled WGS sequence"/>
</dbReference>
<feature type="coiled-coil region" evidence="1">
    <location>
        <begin position="42"/>
        <end position="76"/>
    </location>
</feature>
<organism evidence="3 4">
    <name type="scientific">Phytophthora cactorum</name>
    <dbReference type="NCBI Taxonomy" id="29920"/>
    <lineage>
        <taxon>Eukaryota</taxon>
        <taxon>Sar</taxon>
        <taxon>Stramenopiles</taxon>
        <taxon>Oomycota</taxon>
        <taxon>Peronosporomycetes</taxon>
        <taxon>Peronosporales</taxon>
        <taxon>Peronosporaceae</taxon>
        <taxon>Phytophthora</taxon>
    </lineage>
</organism>
<dbReference type="CDD" id="cd14686">
    <property type="entry name" value="bZIP"/>
    <property type="match status" value="1"/>
</dbReference>
<evidence type="ECO:0008006" key="5">
    <source>
        <dbReference type="Google" id="ProtNLM"/>
    </source>
</evidence>
<evidence type="ECO:0000256" key="2">
    <source>
        <dbReference type="SAM" id="MobiDB-lite"/>
    </source>
</evidence>
<sequence length="271" mass="31320">MGPRIERPTTTRFRDSKVSKSRCHKDKEDTTESHREYYRIKQQRYRERQRECEEVLENATRQLKNEIGQLKRLRDQLTFQVPRSLTVWIVATEYLRIIRRGIREGTNLDFLHAAMAPGVLIDTGSGVDALVRNWILFTQWFPDINIQLKQLKQVSEHSLIAFTTTSFTTSTAAMKGAFPHLFQAREANHCAQIAARLRDQHLTLQGSVRFDWDEENKRVIRLHHQVDMVSALVHILGNLEDVATLFNGAQMTPECVVRDNLGSVAFSCDTE</sequence>
<proteinExistence type="predicted"/>
<feature type="compositionally biased region" description="Basic and acidic residues" evidence="2">
    <location>
        <begin position="25"/>
        <end position="35"/>
    </location>
</feature>
<evidence type="ECO:0000313" key="3">
    <source>
        <dbReference type="EMBL" id="RAW28557.1"/>
    </source>
</evidence>
<feature type="region of interest" description="Disordered" evidence="2">
    <location>
        <begin position="1"/>
        <end position="35"/>
    </location>
</feature>
<keyword evidence="4" id="KW-1185">Reference proteome</keyword>
<keyword evidence="1" id="KW-0175">Coiled coil</keyword>
<dbReference type="AlphaFoldDB" id="A0A329RUR6"/>
<evidence type="ECO:0000256" key="1">
    <source>
        <dbReference type="SAM" id="Coils"/>
    </source>
</evidence>
<feature type="compositionally biased region" description="Basic and acidic residues" evidence="2">
    <location>
        <begin position="1"/>
        <end position="18"/>
    </location>
</feature>
<name>A0A329RUR6_9STRA</name>
<protein>
    <recommendedName>
        <fullName evidence="5">BZIP domain-containing protein</fullName>
    </recommendedName>
</protein>
<evidence type="ECO:0000313" key="4">
    <source>
        <dbReference type="Proteomes" id="UP000251314"/>
    </source>
</evidence>
<gene>
    <name evidence="3" type="ORF">PC110_g15068</name>
</gene>
<comment type="caution">
    <text evidence="3">The sequence shown here is derived from an EMBL/GenBank/DDBJ whole genome shotgun (WGS) entry which is preliminary data.</text>
</comment>
<accession>A0A329RUR6</accession>
<dbReference type="OrthoDB" id="127157at2759"/>
<dbReference type="EMBL" id="MJFZ01000481">
    <property type="protein sequence ID" value="RAW28557.1"/>
    <property type="molecule type" value="Genomic_DNA"/>
</dbReference>
<dbReference type="VEuPathDB" id="FungiDB:PC110_g15068"/>